<dbReference type="PANTHER" id="PTHR12084">
    <property type="entry name" value="NUCLEAR PORE GLYCOPROTEIN P62-RELATED"/>
    <property type="match status" value="1"/>
</dbReference>
<keyword evidence="8" id="KW-0539">Nucleus</keyword>
<feature type="region of interest" description="Disordered" evidence="10">
    <location>
        <begin position="261"/>
        <end position="297"/>
    </location>
</feature>
<evidence type="ECO:0000256" key="9">
    <source>
        <dbReference type="SAM" id="Coils"/>
    </source>
</evidence>
<dbReference type="GO" id="GO:0005543">
    <property type="term" value="F:phospholipid binding"/>
    <property type="evidence" value="ECO:0007669"/>
    <property type="project" value="TreeGrafter"/>
</dbReference>
<comment type="similarity">
    <text evidence="2">Belongs to the nucleoporin NSP1/NUP62 family.</text>
</comment>
<feature type="compositionally biased region" description="Low complexity" evidence="10">
    <location>
        <begin position="163"/>
        <end position="179"/>
    </location>
</feature>
<evidence type="ECO:0000313" key="13">
    <source>
        <dbReference type="Proteomes" id="UP000759537"/>
    </source>
</evidence>
<gene>
    <name evidence="12" type="ORF">DFH94DRAFT_714424</name>
</gene>
<keyword evidence="3" id="KW-0813">Transport</keyword>
<feature type="compositionally biased region" description="Low complexity" evidence="10">
    <location>
        <begin position="119"/>
        <end position="141"/>
    </location>
</feature>
<name>A0A9P5N266_9AGAM</name>
<feature type="region of interest" description="Disordered" evidence="10">
    <location>
        <begin position="625"/>
        <end position="649"/>
    </location>
</feature>
<feature type="region of interest" description="Disordered" evidence="10">
    <location>
        <begin position="163"/>
        <end position="202"/>
    </location>
</feature>
<dbReference type="AlphaFoldDB" id="A0A9P5N266"/>
<keyword evidence="9" id="KW-0175">Coiled coil</keyword>
<feature type="compositionally biased region" description="Polar residues" evidence="10">
    <location>
        <begin position="11"/>
        <end position="25"/>
    </location>
</feature>
<evidence type="ECO:0000256" key="1">
    <source>
        <dbReference type="ARBA" id="ARBA00004567"/>
    </source>
</evidence>
<feature type="compositionally biased region" description="Gly residues" evidence="10">
    <location>
        <begin position="1"/>
        <end position="10"/>
    </location>
</feature>
<dbReference type="OrthoDB" id="344345at2759"/>
<evidence type="ECO:0000256" key="7">
    <source>
        <dbReference type="ARBA" id="ARBA00023132"/>
    </source>
</evidence>
<dbReference type="GO" id="GO:0017056">
    <property type="term" value="F:structural constituent of nuclear pore"/>
    <property type="evidence" value="ECO:0007669"/>
    <property type="project" value="InterPro"/>
</dbReference>
<evidence type="ECO:0000256" key="10">
    <source>
        <dbReference type="SAM" id="MobiDB-lite"/>
    </source>
</evidence>
<evidence type="ECO:0000256" key="2">
    <source>
        <dbReference type="ARBA" id="ARBA00005911"/>
    </source>
</evidence>
<feature type="domain" description="Nucleoporin NSP1-like C-terminal" evidence="11">
    <location>
        <begin position="431"/>
        <end position="528"/>
    </location>
</feature>
<feature type="region of interest" description="Disordered" evidence="10">
    <location>
        <begin position="356"/>
        <end position="387"/>
    </location>
</feature>
<dbReference type="GO" id="GO:0006606">
    <property type="term" value="P:protein import into nucleus"/>
    <property type="evidence" value="ECO:0007669"/>
    <property type="project" value="TreeGrafter"/>
</dbReference>
<evidence type="ECO:0000256" key="4">
    <source>
        <dbReference type="ARBA" id="ARBA00022816"/>
    </source>
</evidence>
<feature type="compositionally biased region" description="Low complexity" evidence="10">
    <location>
        <begin position="362"/>
        <end position="376"/>
    </location>
</feature>
<protein>
    <submittedName>
        <fullName evidence="12">Nsp1-like C-terminal region-domain-containing protein</fullName>
    </submittedName>
</protein>
<feature type="compositionally biased region" description="Low complexity" evidence="10">
    <location>
        <begin position="69"/>
        <end position="79"/>
    </location>
</feature>
<dbReference type="InterPro" id="IPR007758">
    <property type="entry name" value="Nucleoporin_NSP1_C"/>
</dbReference>
<dbReference type="PANTHER" id="PTHR12084:SF0">
    <property type="entry name" value="NUCLEAR PORE GLYCOPROTEIN P62"/>
    <property type="match status" value="1"/>
</dbReference>
<comment type="caution">
    <text evidence="12">The sequence shown here is derived from an EMBL/GenBank/DDBJ whole genome shotgun (WGS) entry which is preliminary data.</text>
</comment>
<comment type="subcellular location">
    <subcellularLocation>
        <location evidence="1">Nucleus</location>
        <location evidence="1">Nuclear pore complex</location>
    </subcellularLocation>
</comment>
<reference evidence="12" key="1">
    <citation type="submission" date="2019-10" db="EMBL/GenBank/DDBJ databases">
        <authorList>
            <consortium name="DOE Joint Genome Institute"/>
            <person name="Kuo A."/>
            <person name="Miyauchi S."/>
            <person name="Kiss E."/>
            <person name="Drula E."/>
            <person name="Kohler A."/>
            <person name="Sanchez-Garcia M."/>
            <person name="Andreopoulos B."/>
            <person name="Barry K.W."/>
            <person name="Bonito G."/>
            <person name="Buee M."/>
            <person name="Carver A."/>
            <person name="Chen C."/>
            <person name="Cichocki N."/>
            <person name="Clum A."/>
            <person name="Culley D."/>
            <person name="Crous P.W."/>
            <person name="Fauchery L."/>
            <person name="Girlanda M."/>
            <person name="Hayes R."/>
            <person name="Keri Z."/>
            <person name="LaButti K."/>
            <person name="Lipzen A."/>
            <person name="Lombard V."/>
            <person name="Magnuson J."/>
            <person name="Maillard F."/>
            <person name="Morin E."/>
            <person name="Murat C."/>
            <person name="Nolan M."/>
            <person name="Ohm R."/>
            <person name="Pangilinan J."/>
            <person name="Pereira M."/>
            <person name="Perotto S."/>
            <person name="Peter M."/>
            <person name="Riley R."/>
            <person name="Sitrit Y."/>
            <person name="Stielow B."/>
            <person name="Szollosi G."/>
            <person name="Zifcakova L."/>
            <person name="Stursova M."/>
            <person name="Spatafora J.W."/>
            <person name="Tedersoo L."/>
            <person name="Vaario L.-M."/>
            <person name="Yamada A."/>
            <person name="Yan M."/>
            <person name="Wang P."/>
            <person name="Xu J."/>
            <person name="Bruns T."/>
            <person name="Baldrian P."/>
            <person name="Vilgalys R."/>
            <person name="Henrissat B."/>
            <person name="Grigoriev I.V."/>
            <person name="Hibbett D."/>
            <person name="Nagy L.G."/>
            <person name="Martin F.M."/>
        </authorList>
    </citation>
    <scope>NUCLEOTIDE SEQUENCE</scope>
    <source>
        <strain evidence="12">Prilba</strain>
    </source>
</reference>
<dbReference type="GO" id="GO:0044613">
    <property type="term" value="C:nuclear pore central transport channel"/>
    <property type="evidence" value="ECO:0007669"/>
    <property type="project" value="TreeGrafter"/>
</dbReference>
<feature type="compositionally biased region" description="Polar residues" evidence="10">
    <location>
        <begin position="192"/>
        <end position="202"/>
    </location>
</feature>
<keyword evidence="5" id="KW-0653">Protein transport</keyword>
<dbReference type="GO" id="GO:0051028">
    <property type="term" value="P:mRNA transport"/>
    <property type="evidence" value="ECO:0007669"/>
    <property type="project" value="UniProtKB-KW"/>
</dbReference>
<dbReference type="InterPro" id="IPR026010">
    <property type="entry name" value="NSP1/NUP62"/>
</dbReference>
<accession>A0A9P5N266</accession>
<feature type="coiled-coil region" evidence="9">
    <location>
        <begin position="490"/>
        <end position="521"/>
    </location>
</feature>
<keyword evidence="4" id="KW-0509">mRNA transport</keyword>
<dbReference type="EMBL" id="WHVB01000003">
    <property type="protein sequence ID" value="KAF8484549.1"/>
    <property type="molecule type" value="Genomic_DNA"/>
</dbReference>
<proteinExistence type="inferred from homology"/>
<feature type="region of interest" description="Disordered" evidence="10">
    <location>
        <begin position="1"/>
        <end position="141"/>
    </location>
</feature>
<sequence length="649" mass="63424">MSNFGAGQGLFGTNQNKSQGTSTPGASAFAGLGSNTTSSSAFGGPGNTPGGGGTASGPTGGLFGGGSAFGSSGNTNTTTPAPPGAGTGNPFGGSLFSANPNPATTTGSAGPAPGGGLFSNASSNPGTSGTTTGQGLFGNTTGANAGGGAAGGPMFGFPKPAASGASPFASATGGSTNTSGSGGSLFSGAGNPSATGSTTPAVTGMSASSNTLGGGLFGNIKPADGAAKPATSSFFSAPTTGGAPSIGTTATGNTSSLFPGVAAKPSETSTSSSATPSILPAGGLFRPPGTNTSTTATTPAAANQSAFSLGGPAATGDKAAPTTATAGGGLFGNIGAAANKDGRPEEKKDGTSIAALPTFSLGGQPTGTATAPAAPATEKRDGAAASSLFSGLGGATSGANKPATSLGSISTGSAPGTLALTTTTTSAISVAPPSMLKGKSIEEIINRWSNELEGHVRDFNKFVTEVAVWDRSLIENGNNLAALYSHVLAAEREQNDIDQSLDHIEQQEKELSATVEMYEKQMSDILGGQGTLRTLDTGPADTERDKNYMLATELHNHLDDLSSSLTQLIDSVNSMSVGQNDSKAPSADDPMAQIAHVLSNHLESLQWIDGASRELEEKVGEVEKRIKDVSQVSPPLGGGSRSRGFGLNR</sequence>
<reference evidence="12" key="2">
    <citation type="journal article" date="2020" name="Nat. Commun.">
        <title>Large-scale genome sequencing of mycorrhizal fungi provides insights into the early evolution of symbiotic traits.</title>
        <authorList>
            <person name="Miyauchi S."/>
            <person name="Kiss E."/>
            <person name="Kuo A."/>
            <person name="Drula E."/>
            <person name="Kohler A."/>
            <person name="Sanchez-Garcia M."/>
            <person name="Morin E."/>
            <person name="Andreopoulos B."/>
            <person name="Barry K.W."/>
            <person name="Bonito G."/>
            <person name="Buee M."/>
            <person name="Carver A."/>
            <person name="Chen C."/>
            <person name="Cichocki N."/>
            <person name="Clum A."/>
            <person name="Culley D."/>
            <person name="Crous P.W."/>
            <person name="Fauchery L."/>
            <person name="Girlanda M."/>
            <person name="Hayes R.D."/>
            <person name="Keri Z."/>
            <person name="LaButti K."/>
            <person name="Lipzen A."/>
            <person name="Lombard V."/>
            <person name="Magnuson J."/>
            <person name="Maillard F."/>
            <person name="Murat C."/>
            <person name="Nolan M."/>
            <person name="Ohm R.A."/>
            <person name="Pangilinan J."/>
            <person name="Pereira M.F."/>
            <person name="Perotto S."/>
            <person name="Peter M."/>
            <person name="Pfister S."/>
            <person name="Riley R."/>
            <person name="Sitrit Y."/>
            <person name="Stielow J.B."/>
            <person name="Szollosi G."/>
            <person name="Zifcakova L."/>
            <person name="Stursova M."/>
            <person name="Spatafora J.W."/>
            <person name="Tedersoo L."/>
            <person name="Vaario L.M."/>
            <person name="Yamada A."/>
            <person name="Yan M."/>
            <person name="Wang P."/>
            <person name="Xu J."/>
            <person name="Bruns T."/>
            <person name="Baldrian P."/>
            <person name="Vilgalys R."/>
            <person name="Dunand C."/>
            <person name="Henrissat B."/>
            <person name="Grigoriev I.V."/>
            <person name="Hibbett D."/>
            <person name="Nagy L.G."/>
            <person name="Martin F.M."/>
        </authorList>
    </citation>
    <scope>NUCLEOTIDE SEQUENCE</scope>
    <source>
        <strain evidence="12">Prilba</strain>
    </source>
</reference>
<keyword evidence="6" id="KW-0811">Translocation</keyword>
<keyword evidence="13" id="KW-1185">Reference proteome</keyword>
<evidence type="ECO:0000256" key="8">
    <source>
        <dbReference type="ARBA" id="ARBA00023242"/>
    </source>
</evidence>
<dbReference type="Proteomes" id="UP000759537">
    <property type="component" value="Unassembled WGS sequence"/>
</dbReference>
<dbReference type="GO" id="GO:0006405">
    <property type="term" value="P:RNA export from nucleus"/>
    <property type="evidence" value="ECO:0007669"/>
    <property type="project" value="TreeGrafter"/>
</dbReference>
<evidence type="ECO:0000313" key="12">
    <source>
        <dbReference type="EMBL" id="KAF8484549.1"/>
    </source>
</evidence>
<feature type="compositionally biased region" description="Low complexity" evidence="10">
    <location>
        <begin position="102"/>
        <end position="111"/>
    </location>
</feature>
<dbReference type="Gene3D" id="1.20.5.170">
    <property type="match status" value="1"/>
</dbReference>
<keyword evidence="7" id="KW-0906">Nuclear pore complex</keyword>
<evidence type="ECO:0000259" key="11">
    <source>
        <dbReference type="Pfam" id="PF05064"/>
    </source>
</evidence>
<dbReference type="Pfam" id="PF05064">
    <property type="entry name" value="Nsp1_C"/>
    <property type="match status" value="1"/>
</dbReference>
<feature type="compositionally biased region" description="Gly residues" evidence="10">
    <location>
        <begin position="43"/>
        <end position="68"/>
    </location>
</feature>
<evidence type="ECO:0000256" key="5">
    <source>
        <dbReference type="ARBA" id="ARBA00022927"/>
    </source>
</evidence>
<evidence type="ECO:0000256" key="6">
    <source>
        <dbReference type="ARBA" id="ARBA00023010"/>
    </source>
</evidence>
<organism evidence="12 13">
    <name type="scientific">Russula ochroleuca</name>
    <dbReference type="NCBI Taxonomy" id="152965"/>
    <lineage>
        <taxon>Eukaryota</taxon>
        <taxon>Fungi</taxon>
        <taxon>Dikarya</taxon>
        <taxon>Basidiomycota</taxon>
        <taxon>Agaricomycotina</taxon>
        <taxon>Agaricomycetes</taxon>
        <taxon>Russulales</taxon>
        <taxon>Russulaceae</taxon>
        <taxon>Russula</taxon>
    </lineage>
</organism>
<feature type="compositionally biased region" description="Low complexity" evidence="10">
    <location>
        <begin position="262"/>
        <end position="281"/>
    </location>
</feature>
<evidence type="ECO:0000256" key="3">
    <source>
        <dbReference type="ARBA" id="ARBA00022448"/>
    </source>
</evidence>